<dbReference type="Pfam" id="PF11184">
    <property type="entry name" value="DUF2969"/>
    <property type="match status" value="1"/>
</dbReference>
<dbReference type="Proteomes" id="UP000290567">
    <property type="component" value="Unassembled WGS sequence"/>
</dbReference>
<reference evidence="2" key="1">
    <citation type="submission" date="2019-02" db="EMBL/GenBank/DDBJ databases">
        <title>Draft genome sequence of Enterococcus sp. Gos25-1.</title>
        <authorList>
            <person name="Tanaka N."/>
            <person name="Shiwa Y."/>
            <person name="Fujita N."/>
        </authorList>
    </citation>
    <scope>NUCLEOTIDE SEQUENCE [LARGE SCALE GENOMIC DNA]</scope>
    <source>
        <strain evidence="2">Gos25-1</strain>
    </source>
</reference>
<name>A0A4P5P683_9ENTE</name>
<dbReference type="RefSeq" id="WP_146621865.1">
    <property type="nucleotide sequence ID" value="NZ_BJCC01000010.1"/>
</dbReference>
<keyword evidence="2" id="KW-1185">Reference proteome</keyword>
<dbReference type="AlphaFoldDB" id="A0A4P5P683"/>
<comment type="caution">
    <text evidence="1">The sequence shown here is derived from an EMBL/GenBank/DDBJ whole genome shotgun (WGS) entry which is preliminary data.</text>
</comment>
<dbReference type="EMBL" id="BJCC01000010">
    <property type="protein sequence ID" value="GCF93407.1"/>
    <property type="molecule type" value="Genomic_DNA"/>
</dbReference>
<dbReference type="OrthoDB" id="2151809at2"/>
<dbReference type="InterPro" id="IPR021351">
    <property type="entry name" value="DUF2969"/>
</dbReference>
<evidence type="ECO:0008006" key="3">
    <source>
        <dbReference type="Google" id="ProtNLM"/>
    </source>
</evidence>
<organism evidence="1 2">
    <name type="scientific">Enterococcus florum</name>
    <dbReference type="NCBI Taxonomy" id="2480627"/>
    <lineage>
        <taxon>Bacteria</taxon>
        <taxon>Bacillati</taxon>
        <taxon>Bacillota</taxon>
        <taxon>Bacilli</taxon>
        <taxon>Lactobacillales</taxon>
        <taxon>Enterococcaceae</taxon>
        <taxon>Enterococcus</taxon>
    </lineage>
</organism>
<protein>
    <recommendedName>
        <fullName evidence="3">DUF2969 domain-containing protein</fullName>
    </recommendedName>
</protein>
<gene>
    <name evidence="1" type="ORF">NRIC_12980</name>
</gene>
<sequence>MAKKNKDIQVQVQEAAKLINGKKTEVTQLVIGKKVIGEIIAEGKGFRVWAGDTQLGTVKTLDDGIEAVIRNWNLHD</sequence>
<proteinExistence type="predicted"/>
<evidence type="ECO:0000313" key="2">
    <source>
        <dbReference type="Proteomes" id="UP000290567"/>
    </source>
</evidence>
<evidence type="ECO:0000313" key="1">
    <source>
        <dbReference type="EMBL" id="GCF93407.1"/>
    </source>
</evidence>
<accession>A0A4P5P683</accession>